<evidence type="ECO:0000313" key="1">
    <source>
        <dbReference type="EMBL" id="VDI45453.1"/>
    </source>
</evidence>
<dbReference type="OrthoDB" id="10334935at2759"/>
<dbReference type="AlphaFoldDB" id="A0A8B6F6F2"/>
<proteinExistence type="predicted"/>
<accession>A0A8B6F6F2</accession>
<gene>
    <name evidence="1" type="ORF">MGAL_10B049949</name>
</gene>
<organism evidence="1 2">
    <name type="scientific">Mytilus galloprovincialis</name>
    <name type="common">Mediterranean mussel</name>
    <dbReference type="NCBI Taxonomy" id="29158"/>
    <lineage>
        <taxon>Eukaryota</taxon>
        <taxon>Metazoa</taxon>
        <taxon>Spiralia</taxon>
        <taxon>Lophotrochozoa</taxon>
        <taxon>Mollusca</taxon>
        <taxon>Bivalvia</taxon>
        <taxon>Autobranchia</taxon>
        <taxon>Pteriomorphia</taxon>
        <taxon>Mytilida</taxon>
        <taxon>Mytiloidea</taxon>
        <taxon>Mytilidae</taxon>
        <taxon>Mytilinae</taxon>
        <taxon>Mytilus</taxon>
    </lineage>
</organism>
<evidence type="ECO:0000313" key="2">
    <source>
        <dbReference type="Proteomes" id="UP000596742"/>
    </source>
</evidence>
<keyword evidence="2" id="KW-1185">Reference proteome</keyword>
<reference evidence="1" key="1">
    <citation type="submission" date="2018-11" db="EMBL/GenBank/DDBJ databases">
        <authorList>
            <person name="Alioto T."/>
            <person name="Alioto T."/>
        </authorList>
    </citation>
    <scope>NUCLEOTIDE SEQUENCE</scope>
</reference>
<protein>
    <submittedName>
        <fullName evidence="1">Uncharacterized protein</fullName>
    </submittedName>
</protein>
<comment type="caution">
    <text evidence="1">The sequence shown here is derived from an EMBL/GenBank/DDBJ whole genome shotgun (WGS) entry which is preliminary data.</text>
</comment>
<dbReference type="EMBL" id="UYJE01006367">
    <property type="protein sequence ID" value="VDI45453.1"/>
    <property type="molecule type" value="Genomic_DNA"/>
</dbReference>
<dbReference type="Proteomes" id="UP000596742">
    <property type="component" value="Unassembled WGS sequence"/>
</dbReference>
<name>A0A8B6F6F2_MYTGA</name>
<sequence>MSMLKETSESSYCDWSCNDSSLKHTCGSDQYIDVYEHVEDLQARVQNNVDTKCMVARKNDFEIIHKAVSCNERYDGFFLYPDTGSYNSSNLTKSEANKLALKWIMPSDDQFPKNIFLWMPFIRYEVLILEIEQKELNSSTCQLDMMDTKLKTSNVWEYISSTTIPTDSEYKYVQPGNSTEGEATYVTLSTEAESQSLSTHAESTFIYESNTTDDNFLFEKPVFVLQIGIAAGVSCMVIVFAISSCCINTPKRSEENIVMATEGPPQDTIPTAALAENYSEPKDKSFSSSEMEGPRFCASQPCQNTNYEKTDNGEYHHLDFTLRSETTPRFADNSEYDHTRVNVVSVFEQPWDTATSKVNKLFSQISKSVVQKGQNMRKSLIKRRESRSGSPKLKCRASDYCDAWKTQFNKQQFVFDSDVDDKSNISIDGANSTVDSNKDKPKLRRTDSAFPVLPYSERINVKSTHIYDEPDDRRMSLRERLLHMISIRPLKMPFGIELDLRASRSKSKIYSLATSIDEIDESIA</sequence>